<dbReference type="Gene3D" id="3.30.420.10">
    <property type="entry name" value="Ribonuclease H-like superfamily/Ribonuclease H"/>
    <property type="match status" value="1"/>
</dbReference>
<dbReference type="InterPro" id="IPR036397">
    <property type="entry name" value="RNaseH_sf"/>
</dbReference>
<feature type="signal peptide" evidence="1">
    <location>
        <begin position="1"/>
        <end position="25"/>
    </location>
</feature>
<dbReference type="Proteomes" id="UP000799118">
    <property type="component" value="Unassembled WGS sequence"/>
</dbReference>
<proteinExistence type="predicted"/>
<keyword evidence="3" id="KW-1185">Reference proteome</keyword>
<dbReference type="GO" id="GO:0003676">
    <property type="term" value="F:nucleic acid binding"/>
    <property type="evidence" value="ECO:0007669"/>
    <property type="project" value="InterPro"/>
</dbReference>
<gene>
    <name evidence="2" type="ORF">BT96DRAFT_832808</name>
</gene>
<reference evidence="2" key="1">
    <citation type="journal article" date="2019" name="Environ. Microbiol.">
        <title>Fungal ecological strategies reflected in gene transcription - a case study of two litter decomposers.</title>
        <authorList>
            <person name="Barbi F."/>
            <person name="Kohler A."/>
            <person name="Barry K."/>
            <person name="Baskaran P."/>
            <person name="Daum C."/>
            <person name="Fauchery L."/>
            <person name="Ihrmark K."/>
            <person name="Kuo A."/>
            <person name="LaButti K."/>
            <person name="Lipzen A."/>
            <person name="Morin E."/>
            <person name="Grigoriev I.V."/>
            <person name="Henrissat B."/>
            <person name="Lindahl B."/>
            <person name="Martin F."/>
        </authorList>
    </citation>
    <scope>NUCLEOTIDE SEQUENCE</scope>
    <source>
        <strain evidence="2">JB14</strain>
    </source>
</reference>
<feature type="non-terminal residue" evidence="2">
    <location>
        <position position="1"/>
    </location>
</feature>
<sequence>SVMVWGCMTSAGWGWLVLIEGTMDAELYCSVLEEGLLTTLDDLKINCSDIIFQQDNDPNISKTCSLETTQVLLMKHKSRRAMQWLSNQGFDLLPWPPNSPDQNLIENAWFELEKRVNCRARCPNNKAALWEALQEEWRNLPAELLDNLYDSARRRLVTLQASKGQWTKY</sequence>
<dbReference type="EMBL" id="ML769643">
    <property type="protein sequence ID" value="KAE9390871.1"/>
    <property type="molecule type" value="Genomic_DNA"/>
</dbReference>
<evidence type="ECO:0000313" key="2">
    <source>
        <dbReference type="EMBL" id="KAE9390871.1"/>
    </source>
</evidence>
<name>A0A6A4GYN0_9AGAR</name>
<protein>
    <submittedName>
        <fullName evidence="2">Uncharacterized protein</fullName>
    </submittedName>
</protein>
<dbReference type="OrthoDB" id="3226274at2759"/>
<organism evidence="2 3">
    <name type="scientific">Gymnopus androsaceus JB14</name>
    <dbReference type="NCBI Taxonomy" id="1447944"/>
    <lineage>
        <taxon>Eukaryota</taxon>
        <taxon>Fungi</taxon>
        <taxon>Dikarya</taxon>
        <taxon>Basidiomycota</taxon>
        <taxon>Agaricomycotina</taxon>
        <taxon>Agaricomycetes</taxon>
        <taxon>Agaricomycetidae</taxon>
        <taxon>Agaricales</taxon>
        <taxon>Marasmiineae</taxon>
        <taxon>Omphalotaceae</taxon>
        <taxon>Gymnopus</taxon>
    </lineage>
</organism>
<keyword evidence="1" id="KW-0732">Signal</keyword>
<accession>A0A6A4GYN0</accession>
<dbReference type="AlphaFoldDB" id="A0A6A4GYN0"/>
<evidence type="ECO:0000313" key="3">
    <source>
        <dbReference type="Proteomes" id="UP000799118"/>
    </source>
</evidence>
<evidence type="ECO:0000256" key="1">
    <source>
        <dbReference type="SAM" id="SignalP"/>
    </source>
</evidence>
<feature type="chain" id="PRO_5025649198" evidence="1">
    <location>
        <begin position="26"/>
        <end position="169"/>
    </location>
</feature>